<evidence type="ECO:0000256" key="4">
    <source>
        <dbReference type="ARBA" id="ARBA00023163"/>
    </source>
</evidence>
<name>A0ABU0XBK3_9PSEU</name>
<feature type="compositionally biased region" description="Basic residues" evidence="6">
    <location>
        <begin position="79"/>
        <end position="90"/>
    </location>
</feature>
<keyword evidence="4" id="KW-0804">Transcription</keyword>
<evidence type="ECO:0000259" key="7">
    <source>
        <dbReference type="PROSITE" id="PS51755"/>
    </source>
</evidence>
<dbReference type="Proteomes" id="UP001225605">
    <property type="component" value="Unassembled WGS sequence"/>
</dbReference>
<gene>
    <name evidence="8" type="ORF">CKY47_35290</name>
</gene>
<proteinExistence type="inferred from homology"/>
<dbReference type="InterPro" id="IPR001867">
    <property type="entry name" value="OmpR/PhoB-type_DNA-bd"/>
</dbReference>
<dbReference type="InterPro" id="IPR011990">
    <property type="entry name" value="TPR-like_helical_dom_sf"/>
</dbReference>
<evidence type="ECO:0000256" key="6">
    <source>
        <dbReference type="SAM" id="MobiDB-lite"/>
    </source>
</evidence>
<protein>
    <recommendedName>
        <fullName evidence="7">OmpR/PhoB-type domain-containing protein</fullName>
    </recommendedName>
</protein>
<dbReference type="InterPro" id="IPR016032">
    <property type="entry name" value="Sig_transdc_resp-reg_C-effctor"/>
</dbReference>
<keyword evidence="3 5" id="KW-0238">DNA-binding</keyword>
<accession>A0ABU0XBK3</accession>
<dbReference type="InterPro" id="IPR027417">
    <property type="entry name" value="P-loop_NTPase"/>
</dbReference>
<dbReference type="SMART" id="SM01043">
    <property type="entry name" value="BTAD"/>
    <property type="match status" value="1"/>
</dbReference>
<dbReference type="PANTHER" id="PTHR35807:SF1">
    <property type="entry name" value="TRANSCRIPTIONAL REGULATOR REDD"/>
    <property type="match status" value="1"/>
</dbReference>
<dbReference type="PANTHER" id="PTHR35807">
    <property type="entry name" value="TRANSCRIPTIONAL REGULATOR REDD-RELATED"/>
    <property type="match status" value="1"/>
</dbReference>
<dbReference type="InterPro" id="IPR019734">
    <property type="entry name" value="TPR_rpt"/>
</dbReference>
<reference evidence="8 9" key="1">
    <citation type="submission" date="2017-06" db="EMBL/GenBank/DDBJ databases">
        <title>Cultured bacterium strain Saccharothrix yanglingensis Hhs.015.</title>
        <authorList>
            <person name="Xia Y."/>
        </authorList>
    </citation>
    <scope>NUCLEOTIDE SEQUENCE [LARGE SCALE GENOMIC DNA]</scope>
    <source>
        <strain evidence="8 9">Hhs.015</strain>
    </source>
</reference>
<evidence type="ECO:0000256" key="3">
    <source>
        <dbReference type="ARBA" id="ARBA00023125"/>
    </source>
</evidence>
<dbReference type="Gene3D" id="3.40.50.300">
    <property type="entry name" value="P-loop containing nucleotide triphosphate hydrolases"/>
    <property type="match status" value="1"/>
</dbReference>
<dbReference type="Pfam" id="PF13424">
    <property type="entry name" value="TPR_12"/>
    <property type="match status" value="2"/>
</dbReference>
<feature type="DNA-binding region" description="OmpR/PhoB-type" evidence="5">
    <location>
        <begin position="122"/>
        <end position="227"/>
    </location>
</feature>
<dbReference type="PROSITE" id="PS51755">
    <property type="entry name" value="OMPR_PHOB"/>
    <property type="match status" value="1"/>
</dbReference>
<feature type="domain" description="OmpR/PhoB-type" evidence="7">
    <location>
        <begin position="122"/>
        <end position="227"/>
    </location>
</feature>
<comment type="caution">
    <text evidence="8">The sequence shown here is derived from an EMBL/GenBank/DDBJ whole genome shotgun (WGS) entry which is preliminary data.</text>
</comment>
<dbReference type="SMART" id="SM00028">
    <property type="entry name" value="TPR"/>
    <property type="match status" value="4"/>
</dbReference>
<dbReference type="EMBL" id="NSDM01000030">
    <property type="protein sequence ID" value="MDQ2589113.1"/>
    <property type="molecule type" value="Genomic_DNA"/>
</dbReference>
<dbReference type="SMART" id="SM00862">
    <property type="entry name" value="Trans_reg_C"/>
    <property type="match status" value="1"/>
</dbReference>
<dbReference type="Pfam" id="PF00486">
    <property type="entry name" value="Trans_reg_C"/>
    <property type="match status" value="1"/>
</dbReference>
<dbReference type="InterPro" id="IPR051677">
    <property type="entry name" value="AfsR-DnrI-RedD_regulator"/>
</dbReference>
<feature type="compositionally biased region" description="Basic residues" evidence="6">
    <location>
        <begin position="103"/>
        <end position="113"/>
    </location>
</feature>
<dbReference type="InterPro" id="IPR005158">
    <property type="entry name" value="BTAD"/>
</dbReference>
<feature type="compositionally biased region" description="Low complexity" evidence="6">
    <location>
        <begin position="1"/>
        <end position="13"/>
    </location>
</feature>
<dbReference type="SUPFAM" id="SSF46894">
    <property type="entry name" value="C-terminal effector domain of the bipartite response regulators"/>
    <property type="match status" value="1"/>
</dbReference>
<feature type="region of interest" description="Disordered" evidence="6">
    <location>
        <begin position="374"/>
        <end position="394"/>
    </location>
</feature>
<evidence type="ECO:0000313" key="9">
    <source>
        <dbReference type="Proteomes" id="UP001225605"/>
    </source>
</evidence>
<dbReference type="SUPFAM" id="SSF52540">
    <property type="entry name" value="P-loop containing nucleoside triphosphate hydrolases"/>
    <property type="match status" value="1"/>
</dbReference>
<dbReference type="InterPro" id="IPR036388">
    <property type="entry name" value="WH-like_DNA-bd_sf"/>
</dbReference>
<organism evidence="8 9">
    <name type="scientific">Saccharothrix yanglingensis</name>
    <dbReference type="NCBI Taxonomy" id="659496"/>
    <lineage>
        <taxon>Bacteria</taxon>
        <taxon>Bacillati</taxon>
        <taxon>Actinomycetota</taxon>
        <taxon>Actinomycetes</taxon>
        <taxon>Pseudonocardiales</taxon>
        <taxon>Pseudonocardiaceae</taxon>
        <taxon>Saccharothrix</taxon>
    </lineage>
</organism>
<evidence type="ECO:0000256" key="5">
    <source>
        <dbReference type="PROSITE-ProRule" id="PRU01091"/>
    </source>
</evidence>
<dbReference type="SUPFAM" id="SSF48452">
    <property type="entry name" value="TPR-like"/>
    <property type="match status" value="3"/>
</dbReference>
<evidence type="ECO:0000256" key="1">
    <source>
        <dbReference type="ARBA" id="ARBA00005820"/>
    </source>
</evidence>
<keyword evidence="9" id="KW-1185">Reference proteome</keyword>
<evidence type="ECO:0000256" key="2">
    <source>
        <dbReference type="ARBA" id="ARBA00023015"/>
    </source>
</evidence>
<dbReference type="Gene3D" id="1.25.40.10">
    <property type="entry name" value="Tetratricopeptide repeat domain"/>
    <property type="match status" value="3"/>
</dbReference>
<comment type="similarity">
    <text evidence="1">Belongs to the AfsR/DnrI/RedD regulatory family.</text>
</comment>
<dbReference type="PRINTS" id="PR00364">
    <property type="entry name" value="DISEASERSIST"/>
</dbReference>
<keyword evidence="2" id="KW-0805">Transcription regulation</keyword>
<evidence type="ECO:0000313" key="8">
    <source>
        <dbReference type="EMBL" id="MDQ2589113.1"/>
    </source>
</evidence>
<feature type="compositionally biased region" description="Gly residues" evidence="6">
    <location>
        <begin position="23"/>
        <end position="34"/>
    </location>
</feature>
<dbReference type="Pfam" id="PF03704">
    <property type="entry name" value="BTAD"/>
    <property type="match status" value="1"/>
</dbReference>
<sequence>MRVPARRAAAGTGPPHPRRGPPTGRGGAAGPGRGPGRRGPQARRAFLRRARRPAGAPRARPLRSLRRRRHPAPFAAGGRRPRRGRGRRGGGRTGGVLLGAPGRRGRARRHRSRAGPVRGGVAVNREAASIPRITLLGQVSVNGGDGARPAGPPLQRALLAVLALRAGEVVRSDELPGLLWGGNPPRSAAGSLQTYVSALRGLLEPGRARGSAPGVLVTVRGGYRLDLPLDAVDAHLAEALARGAADLLAGQRPEEAVRALGAALACWTGEPLADLPGPFAREQRERLTERRLALLEDWADAALGLGRTRRVADVLRPAAVDHPTRRGLVARAVAALVACGARDEAVELHDDVVHVLAERFGLEPDAELLALRPGPGGASAGRPPAPVPAQLPHDVPVFTGRRREIDLVRAAARPSERGSRLALMHGAGGSGKTGLAVRLGTAVADAFPDGVLFVNLRGFGPEKQPMTAVDALGVLLRALGVRHDEVPRHPEELEAAFRDATAGKRVLLVLDNAASADQVRPLLPGDDGCFTVVTSRRYLGGLVAVDGALAVHVGPLAEDEALDLLADIVGRERRDAEPDAARALVRACGGLPLTVRIAAERAATRPMQSLAELVEELAVVEERLDLLEVDDEASATRTVISWSYLALEPEIARVFRLLGGFPGTDFRAPAAAALAGVPRSAADHALRVLVDCNLLERLPGGRHQFHDLVRLYAAELFATEESADRRRAARRRLFDWYLHGAVAADRHILVGRVPLAELTPPGPDVTPPSFDTLAEATGWCDEELVNCVRVVSAAASTGFDRHAWMTAHHLVGFYHLRGHWSEWIATMNTAIESCRRIGDKSFEWVCRYNVAGAYYQLGRYQEVLDICEQGDWDAVTSSARLPLRLNVVNAMGMALLALGRPVEAVEVLEPAVDDPVMSTVPTYDNLLANLGDAYAALGRYPDAMAHYLGVLDRLVRIGDVERQNGTLLGIAELHLAAGQHAEAADYFTRAIDLAVEVGNRHVQGSALLGLGGLHATAHRFAEAAECFTRVVDLAVEVGNRHVQGSALLGLGSLQATAHRFAEARVSFEAALEAFEEIGSLRAREARDALAGLTGADPHG</sequence>
<dbReference type="Gene3D" id="1.10.10.10">
    <property type="entry name" value="Winged helix-like DNA-binding domain superfamily/Winged helix DNA-binding domain"/>
    <property type="match status" value="1"/>
</dbReference>
<feature type="region of interest" description="Disordered" evidence="6">
    <location>
        <begin position="1"/>
        <end position="117"/>
    </location>
</feature>
<feature type="compositionally biased region" description="Basic residues" evidence="6">
    <location>
        <begin position="60"/>
        <end position="71"/>
    </location>
</feature>
<dbReference type="CDD" id="cd15831">
    <property type="entry name" value="BTAD"/>
    <property type="match status" value="1"/>
</dbReference>